<keyword evidence="14" id="KW-1185">Reference proteome</keyword>
<dbReference type="PANTHER" id="PTHR43775">
    <property type="entry name" value="FATTY ACID SYNTHASE"/>
    <property type="match status" value="1"/>
</dbReference>
<dbReference type="GO" id="GO:0031177">
    <property type="term" value="F:phosphopantetheine binding"/>
    <property type="evidence" value="ECO:0007669"/>
    <property type="project" value="InterPro"/>
</dbReference>
<keyword evidence="2" id="KW-0596">Phosphopantetheine</keyword>
<dbReference type="InterPro" id="IPR036736">
    <property type="entry name" value="ACP-like_sf"/>
</dbReference>
<dbReference type="PROSITE" id="PS50075">
    <property type="entry name" value="CARRIER"/>
    <property type="match status" value="1"/>
</dbReference>
<keyword evidence="5" id="KW-0045">Antibiotic biosynthesis</keyword>
<feature type="region of interest" description="Disordered" evidence="9">
    <location>
        <begin position="1182"/>
        <end position="1201"/>
    </location>
</feature>
<evidence type="ECO:0000313" key="15">
    <source>
        <dbReference type="Proteomes" id="UP000275024"/>
    </source>
</evidence>
<evidence type="ECO:0000313" key="13">
    <source>
        <dbReference type="EMBL" id="RKN13653.1"/>
    </source>
</evidence>
<dbReference type="FunFam" id="1.10.1200.10:FF:000007">
    <property type="entry name" value="Probable polyketide synthase pks17"/>
    <property type="match status" value="1"/>
</dbReference>
<dbReference type="EMBL" id="RBDX01000045">
    <property type="protein sequence ID" value="RKN03701.1"/>
    <property type="molecule type" value="Genomic_DNA"/>
</dbReference>
<dbReference type="SMART" id="SM00823">
    <property type="entry name" value="PKS_PP"/>
    <property type="match status" value="1"/>
</dbReference>
<dbReference type="Gene3D" id="3.30.70.250">
    <property type="entry name" value="Malonyl-CoA ACP transacylase, ACP-binding"/>
    <property type="match status" value="1"/>
</dbReference>
<dbReference type="InterPro" id="IPR016036">
    <property type="entry name" value="Malonyl_transacylase_ACP-bd"/>
</dbReference>
<keyword evidence="6" id="KW-0511">Multifunctional enzyme</keyword>
<evidence type="ECO:0000256" key="8">
    <source>
        <dbReference type="PROSITE-ProRule" id="PRU01363"/>
    </source>
</evidence>
<dbReference type="InterPro" id="IPR009081">
    <property type="entry name" value="PP-bd_ACP"/>
</dbReference>
<dbReference type="PROSITE" id="PS00012">
    <property type="entry name" value="PHOSPHOPANTETHEINE"/>
    <property type="match status" value="1"/>
</dbReference>
<keyword evidence="3" id="KW-0597">Phosphoprotein</keyword>
<dbReference type="Pfam" id="PF08659">
    <property type="entry name" value="KR"/>
    <property type="match status" value="1"/>
</dbReference>
<dbReference type="InterPro" id="IPR006162">
    <property type="entry name" value="Ppantetheine_attach_site"/>
</dbReference>
<reference evidence="14 15" key="1">
    <citation type="submission" date="2018-09" db="EMBL/GenBank/DDBJ databases">
        <title>Streptomyces sp. nov. DS1-2, an endophytic actinomycete isolated from roots of Dendrobium scabrilingue.</title>
        <authorList>
            <person name="Kuncharoen N."/>
            <person name="Kudo T."/>
            <person name="Ohkuma M."/>
            <person name="Yuki M."/>
            <person name="Tanasupawat S."/>
        </authorList>
    </citation>
    <scope>NUCLEOTIDE SEQUENCE [LARGE SCALE GENOMIC DNA]</scope>
    <source>
        <strain evidence="12 15">AZ1-7</strain>
        <strain evidence="13 14">DS1-2</strain>
    </source>
</reference>
<dbReference type="InterPro" id="IPR057326">
    <property type="entry name" value="KR_dom"/>
</dbReference>
<dbReference type="Gene3D" id="1.10.1200.10">
    <property type="entry name" value="ACP-like"/>
    <property type="match status" value="1"/>
</dbReference>
<evidence type="ECO:0000256" key="9">
    <source>
        <dbReference type="SAM" id="MobiDB-lite"/>
    </source>
</evidence>
<feature type="domain" description="PKS/mFAS DH" evidence="11">
    <location>
        <begin position="341"/>
        <end position="616"/>
    </location>
</feature>
<dbReference type="Pfam" id="PF00550">
    <property type="entry name" value="PP-binding"/>
    <property type="match status" value="1"/>
</dbReference>
<dbReference type="InterPro" id="IPR050091">
    <property type="entry name" value="PKS_NRPS_Biosynth_Enz"/>
</dbReference>
<dbReference type="SUPFAM" id="SSF47336">
    <property type="entry name" value="ACP-like"/>
    <property type="match status" value="1"/>
</dbReference>
<dbReference type="Pfam" id="PF00698">
    <property type="entry name" value="Acyl_transf_1"/>
    <property type="match status" value="1"/>
</dbReference>
<accession>A0A3A9VRL0</accession>
<comment type="pathway">
    <text evidence="1">Antibiotic biosynthesis.</text>
</comment>
<evidence type="ECO:0000256" key="5">
    <source>
        <dbReference type="ARBA" id="ARBA00023194"/>
    </source>
</evidence>
<feature type="region of interest" description="Disordered" evidence="9">
    <location>
        <begin position="1237"/>
        <end position="1258"/>
    </location>
</feature>
<feature type="compositionally biased region" description="Basic and acidic residues" evidence="9">
    <location>
        <begin position="441"/>
        <end position="451"/>
    </location>
</feature>
<feature type="region of interest" description="Disordered" evidence="9">
    <location>
        <begin position="429"/>
        <end position="451"/>
    </location>
</feature>
<dbReference type="Pfam" id="PF22953">
    <property type="entry name" value="SpnB_Rossmann"/>
    <property type="match status" value="1"/>
</dbReference>
<dbReference type="SMART" id="SM00822">
    <property type="entry name" value="PKS_KR"/>
    <property type="match status" value="1"/>
</dbReference>
<evidence type="ECO:0000259" key="10">
    <source>
        <dbReference type="PROSITE" id="PS50075"/>
    </source>
</evidence>
<dbReference type="Pfam" id="PF21089">
    <property type="entry name" value="PKS_DH_N"/>
    <property type="match status" value="1"/>
</dbReference>
<dbReference type="EMBL" id="RBDY01000045">
    <property type="protein sequence ID" value="RKN13653.1"/>
    <property type="molecule type" value="Genomic_DNA"/>
</dbReference>
<sequence length="1273" mass="132902">MFPAFAEAFDAVCGELDRHLGRPLRDVIDGEPDLLDRTQYAQPALFAVQVALFRLLESWGVRPDILLGHSVGELAAAHVAGLLTLPDACRLVAARGALMQAQRADGAMLAVRATPDEIGPFLEGHGERLALAAVNGPSSVVLAGDADAVDEAAAHWAGQGRKTKRLRTSHAFHSPHMDGMLGAFAAVAEGIAYHPARIPVVSDVTGTVVDDDELGSPDYWVRHARLPVRFADGIAHLHARGVVTFLELGPDAVLTAMGEDCLPDARDTAFVPTLRSGHDEPTALAAAFGRLHVRGHAPDRAAPLAGGGARTVPLPTYAFQRRHYWLAAGAPGAAPAATDAHPLLPDTTTLADGDGLLLTGRLSTADQPWLGDHTILDTLLVPGTALVEMAWHAGARVGCDRVDELTLHAPLLLPTDGGRQLAQVRVGPPDEAGRRTLTLHSRPEAEPEAPWTRHAEGVLAPAAPGDAPAPEGAWPPPGATAIDTADFYDRFAARGFGLGPAFHGLRAAWRHGDDTLAEVALPDDQRPGADRYGIHPALLDAALHAGGLDSLDESTGRLPFAWHDVTRYAPAPAALRVRLRPTGADGVSVTLMDTDGLPVAHIGRLVTRRVSTEQLAPRQDALHRVTWRPLSTAPASPGARWATIGADAIGADAVTMDAARLDGAAHHPDLGHLAKAVAEGEPVPHAVLVTVAPDAALPLPDAAHHAARRALDLVQAWLAGEFTPARLVVVTRGATNAADAPPDPAAATVWGLLASVQAEHPGRLLLVDAEPGQPLAPGPLAAALASDEPRLALRAGTLHAPRLVRATAAEGERREPRPWNPEGTVLITGATGAIGRALARHLARRGARRLLLIGRSGPDAQGAAELTAELAALGATADLRACDVTDRERLAALVTEAGTPEHGHGLTAVVHLAGIIDDGVVEALTPDRLDAVLRPKVDAAWHLHELTRDLDLAAFVLFSSAAGVIGGAGQANYAAANAFLDALAHQRHATGRPAQSLAWGAWEVGMAGELAAADRERLTRSGAIPLTTDQGMALFDAASRTAEPHLVPLRLDPAALRTADPVPPLLRELAPARTRHTTGTGGGAAAEAAALRRRLAGRDTAEREEALLALIRGKAALALGHTGPNAIDPTRGFTQAGFDSLATVELRNRLNEVTGLRLASTALFDHPTPLALARHLAEQLAPAPDPLTHHPSGPASGTAPATGLDVLDALDALPVDGIAPDERDAVADRLERLLARLRSAEDATPTGTATDEDIANASDDELFTLINEDLGLS</sequence>
<evidence type="ECO:0000259" key="11">
    <source>
        <dbReference type="PROSITE" id="PS52019"/>
    </source>
</evidence>
<dbReference type="PROSITE" id="PS52019">
    <property type="entry name" value="PKS_MFAS_DH"/>
    <property type="match status" value="1"/>
</dbReference>
<feature type="region of interest" description="C-terminal hotdog fold" evidence="8">
    <location>
        <begin position="479"/>
        <end position="616"/>
    </location>
</feature>
<feature type="domain" description="Carrier" evidence="10">
    <location>
        <begin position="1098"/>
        <end position="1180"/>
    </location>
</feature>
<protein>
    <submittedName>
        <fullName evidence="12">SDR family NAD(P)-dependent oxidoreductase</fullName>
    </submittedName>
</protein>
<evidence type="ECO:0000313" key="12">
    <source>
        <dbReference type="EMBL" id="RKN03701.1"/>
    </source>
</evidence>
<dbReference type="PANTHER" id="PTHR43775:SF51">
    <property type="entry name" value="INACTIVE PHENOLPHTHIOCEROL SYNTHESIS POLYKETIDE SYNTHASE TYPE I PKS1-RELATED"/>
    <property type="match status" value="1"/>
</dbReference>
<dbReference type="SUPFAM" id="SSF52151">
    <property type="entry name" value="FabD/lysophospholipase-like"/>
    <property type="match status" value="1"/>
</dbReference>
<gene>
    <name evidence="13" type="ORF">D7318_30915</name>
    <name evidence="12" type="ORF">D7319_30815</name>
</gene>
<dbReference type="InterPro" id="IPR016035">
    <property type="entry name" value="Acyl_Trfase/lysoPLipase"/>
</dbReference>
<dbReference type="InterPro" id="IPR055123">
    <property type="entry name" value="SpnB-like_Rossmann"/>
</dbReference>
<dbReference type="InterPro" id="IPR036291">
    <property type="entry name" value="NAD(P)-bd_dom_sf"/>
</dbReference>
<proteinExistence type="predicted"/>
<dbReference type="InterPro" id="IPR020807">
    <property type="entry name" value="PKS_DH"/>
</dbReference>
<dbReference type="Gene3D" id="3.10.129.110">
    <property type="entry name" value="Polyketide synthase dehydratase"/>
    <property type="match status" value="1"/>
</dbReference>
<dbReference type="GO" id="GO:0017000">
    <property type="term" value="P:antibiotic biosynthetic process"/>
    <property type="evidence" value="ECO:0007669"/>
    <property type="project" value="UniProtKB-KW"/>
</dbReference>
<dbReference type="Gene3D" id="3.40.366.10">
    <property type="entry name" value="Malonyl-Coenzyme A Acyl Carrier Protein, domain 2"/>
    <property type="match status" value="1"/>
</dbReference>
<dbReference type="AlphaFoldDB" id="A0A3A9VRL0"/>
<dbReference type="InterPro" id="IPR049552">
    <property type="entry name" value="PKS_DH_N"/>
</dbReference>
<dbReference type="InterPro" id="IPR014043">
    <property type="entry name" value="Acyl_transferase_dom"/>
</dbReference>
<evidence type="ECO:0000256" key="4">
    <source>
        <dbReference type="ARBA" id="ARBA00022679"/>
    </source>
</evidence>
<organism evidence="12 15">
    <name type="scientific">Streptomyces radicis</name>
    <dbReference type="NCBI Taxonomy" id="1750517"/>
    <lineage>
        <taxon>Bacteria</taxon>
        <taxon>Bacillati</taxon>
        <taxon>Actinomycetota</taxon>
        <taxon>Actinomycetes</taxon>
        <taxon>Kitasatosporales</taxon>
        <taxon>Streptomycetaceae</taxon>
        <taxon>Streptomyces</taxon>
    </lineage>
</organism>
<feature type="active site" description="Proton donor; for dehydratase activity" evidence="8">
    <location>
        <position position="540"/>
    </location>
</feature>
<evidence type="ECO:0000313" key="14">
    <source>
        <dbReference type="Proteomes" id="UP000268652"/>
    </source>
</evidence>
<dbReference type="Proteomes" id="UP000268652">
    <property type="component" value="Unassembled WGS sequence"/>
</dbReference>
<dbReference type="SMART" id="SM01294">
    <property type="entry name" value="PKS_PP_betabranch"/>
    <property type="match status" value="1"/>
</dbReference>
<evidence type="ECO:0000256" key="2">
    <source>
        <dbReference type="ARBA" id="ARBA00022450"/>
    </source>
</evidence>
<dbReference type="Proteomes" id="UP000275024">
    <property type="component" value="Unassembled WGS sequence"/>
</dbReference>
<dbReference type="Pfam" id="PF14765">
    <property type="entry name" value="PS-DH"/>
    <property type="match status" value="1"/>
</dbReference>
<dbReference type="SUPFAM" id="SSF55048">
    <property type="entry name" value="Probable ACP-binding domain of malonyl-CoA ACP transacylase"/>
    <property type="match status" value="1"/>
</dbReference>
<comment type="caution">
    <text evidence="12">The sequence shown here is derived from an EMBL/GenBank/DDBJ whole genome shotgun (WGS) entry which is preliminary data.</text>
</comment>
<dbReference type="GO" id="GO:0004312">
    <property type="term" value="F:fatty acid synthase activity"/>
    <property type="evidence" value="ECO:0007669"/>
    <property type="project" value="TreeGrafter"/>
</dbReference>
<dbReference type="InterPro" id="IPR020806">
    <property type="entry name" value="PKS_PP-bd"/>
</dbReference>
<dbReference type="CDD" id="cd08956">
    <property type="entry name" value="KR_3_FAS_SDR_x"/>
    <property type="match status" value="1"/>
</dbReference>
<dbReference type="SMART" id="SM00827">
    <property type="entry name" value="PKS_AT"/>
    <property type="match status" value="1"/>
</dbReference>
<dbReference type="InterPro" id="IPR042104">
    <property type="entry name" value="PKS_dehydratase_sf"/>
</dbReference>
<dbReference type="InterPro" id="IPR013968">
    <property type="entry name" value="PKS_KR"/>
</dbReference>
<evidence type="ECO:0000256" key="7">
    <source>
        <dbReference type="ARBA" id="ARBA00023315"/>
    </source>
</evidence>
<dbReference type="Gene3D" id="3.40.50.720">
    <property type="entry name" value="NAD(P)-binding Rossmann-like Domain"/>
    <property type="match status" value="1"/>
</dbReference>
<keyword evidence="4" id="KW-0808">Transferase</keyword>
<dbReference type="InterPro" id="IPR049900">
    <property type="entry name" value="PKS_mFAS_DH"/>
</dbReference>
<evidence type="ECO:0000256" key="6">
    <source>
        <dbReference type="ARBA" id="ARBA00023268"/>
    </source>
</evidence>
<dbReference type="SMART" id="SM00826">
    <property type="entry name" value="PKS_DH"/>
    <property type="match status" value="1"/>
</dbReference>
<evidence type="ECO:0000256" key="1">
    <source>
        <dbReference type="ARBA" id="ARBA00004792"/>
    </source>
</evidence>
<dbReference type="SUPFAM" id="SSF51735">
    <property type="entry name" value="NAD(P)-binding Rossmann-fold domains"/>
    <property type="match status" value="2"/>
</dbReference>
<feature type="region of interest" description="N-terminal hotdog fold" evidence="8">
    <location>
        <begin position="341"/>
        <end position="466"/>
    </location>
</feature>
<name>A0A3A9VRL0_9ACTN</name>
<dbReference type="InterPro" id="IPR001227">
    <property type="entry name" value="Ac_transferase_dom_sf"/>
</dbReference>
<evidence type="ECO:0000256" key="3">
    <source>
        <dbReference type="ARBA" id="ARBA00022553"/>
    </source>
</evidence>
<keyword evidence="7" id="KW-0012">Acyltransferase</keyword>
<dbReference type="GO" id="GO:0006633">
    <property type="term" value="P:fatty acid biosynthetic process"/>
    <property type="evidence" value="ECO:0007669"/>
    <property type="project" value="TreeGrafter"/>
</dbReference>
<feature type="active site" description="Proton acceptor; for dehydratase activity" evidence="8">
    <location>
        <position position="373"/>
    </location>
</feature>
<dbReference type="InterPro" id="IPR049551">
    <property type="entry name" value="PKS_DH_C"/>
</dbReference>